<reference evidence="1" key="1">
    <citation type="submission" date="2012-10" db="EMBL/GenBank/DDBJ databases">
        <authorList>
            <person name="Harkins D.M."/>
            <person name="Durkin A.S."/>
            <person name="Brinkac L.M."/>
            <person name="Haft D.H."/>
            <person name="Selengut J.D."/>
            <person name="Sanka R."/>
            <person name="DePew J."/>
            <person name="Purushe J."/>
            <person name="Matthias M.A."/>
            <person name="Vinetz J.M."/>
            <person name="Sutton G.G."/>
            <person name="Nierman W.C."/>
            <person name="Fouts D.E."/>
        </authorList>
    </citation>
    <scope>NUCLEOTIDE SEQUENCE [LARGE SCALE GENOMIC DNA]</scope>
    <source>
        <strain evidence="1">MOR084</strain>
    </source>
</reference>
<dbReference type="AlphaFoldDB" id="A0A0E2BCW3"/>
<evidence type="ECO:0000313" key="1">
    <source>
        <dbReference type="EMBL" id="EKO32755.1"/>
    </source>
</evidence>
<evidence type="ECO:0000313" key="2">
    <source>
        <dbReference type="Proteomes" id="UP000006329"/>
    </source>
</evidence>
<keyword evidence="2" id="KW-1185">Reference proteome</keyword>
<name>A0A0E2BCW3_9LEPT</name>
<comment type="caution">
    <text evidence="1">The sequence shown here is derived from an EMBL/GenBank/DDBJ whole genome shotgun (WGS) entry which is preliminary data.</text>
</comment>
<dbReference type="Proteomes" id="UP000006329">
    <property type="component" value="Unassembled WGS sequence"/>
</dbReference>
<protein>
    <submittedName>
        <fullName evidence="1">Uncharacterized protein</fullName>
    </submittedName>
</protein>
<dbReference type="RefSeq" id="WP_004485094.1">
    <property type="nucleotide sequence ID" value="NZ_AHON02000063.1"/>
</dbReference>
<dbReference type="EMBL" id="AHON02000063">
    <property type="protein sequence ID" value="EKO32755.1"/>
    <property type="molecule type" value="Genomic_DNA"/>
</dbReference>
<accession>A0A0E2BCW3</accession>
<sequence length="88" mass="10621">MKFILPRITSLREFIGFVNLHFPFTFQKAKYNIHCNYILKNRNVIFTDFKRELSVHNSESFQVRLFLGFPKKDRLFEREVSNYLSDGI</sequence>
<proteinExistence type="predicted"/>
<gene>
    <name evidence="1" type="ORF">LEP1GSC179_2976</name>
</gene>
<organism evidence="1 2">
    <name type="scientific">Leptospira santarosai str. MOR084</name>
    <dbReference type="NCBI Taxonomy" id="1049984"/>
    <lineage>
        <taxon>Bacteria</taxon>
        <taxon>Pseudomonadati</taxon>
        <taxon>Spirochaetota</taxon>
        <taxon>Spirochaetia</taxon>
        <taxon>Leptospirales</taxon>
        <taxon>Leptospiraceae</taxon>
        <taxon>Leptospira</taxon>
    </lineage>
</organism>